<evidence type="ECO:0000256" key="3">
    <source>
        <dbReference type="ARBA" id="ARBA00022692"/>
    </source>
</evidence>
<feature type="transmembrane region" description="Helical" evidence="6">
    <location>
        <begin position="79"/>
        <end position="100"/>
    </location>
</feature>
<evidence type="ECO:0000313" key="8">
    <source>
        <dbReference type="EMBL" id="UTW05286.1"/>
    </source>
</evidence>
<evidence type="ECO:0000256" key="6">
    <source>
        <dbReference type="SAM" id="Phobius"/>
    </source>
</evidence>
<dbReference type="SUPFAM" id="SSF103481">
    <property type="entry name" value="Multidrug resistance efflux transporter EmrE"/>
    <property type="match status" value="2"/>
</dbReference>
<dbReference type="PANTHER" id="PTHR42920">
    <property type="entry name" value="OS03G0707200 PROTEIN-RELATED"/>
    <property type="match status" value="1"/>
</dbReference>
<feature type="transmembrane region" description="Helical" evidence="6">
    <location>
        <begin position="163"/>
        <end position="179"/>
    </location>
</feature>
<evidence type="ECO:0000259" key="7">
    <source>
        <dbReference type="Pfam" id="PF00892"/>
    </source>
</evidence>
<sequence length="303" mass="33418">MTLPCRSSAWCRGKLRLPLTEMLLLLVAIFWGSSYGVTKSALLFSSVFMFMAIRVLLTFALLIVPLVRDFRANRNADWHVAIPSGGILFAIFCCEIVGISETTATNAAFLISLSVILTAFMEVVVNRKPLDSYYLLLSVFSVTGVYLLTYSGQLTLTLNHGDWLILAAALLRALMVTMTKQLTLGKQITTLSLTAIQSMIVGLGAFVLLIMQTEFNLSDIPADLSFWWMTLYLVACCTLFAFFVQNYAVRKISPTKVSLLMGSEPVFGALFAYLWLDEAMTLLQFTGAVAILCSVYLASVRSA</sequence>
<gene>
    <name evidence="8" type="ORF">KDX31_03200</name>
</gene>
<keyword evidence="3 6" id="KW-0812">Transmembrane</keyword>
<reference evidence="8" key="1">
    <citation type="submission" date="2021-04" db="EMBL/GenBank/DDBJ databases">
        <title>Oceanospirillales bacteria with DddD are important DMSP degraders in coastal seawater.</title>
        <authorList>
            <person name="Liu J."/>
        </authorList>
    </citation>
    <scope>NUCLEOTIDE SEQUENCE</scope>
    <source>
        <strain evidence="8">GY6</strain>
    </source>
</reference>
<proteinExistence type="predicted"/>
<keyword evidence="9" id="KW-1185">Reference proteome</keyword>
<evidence type="ECO:0000256" key="2">
    <source>
        <dbReference type="ARBA" id="ARBA00022475"/>
    </source>
</evidence>
<feature type="transmembrane region" description="Helical" evidence="6">
    <location>
        <begin position="106"/>
        <end position="125"/>
    </location>
</feature>
<feature type="transmembrane region" description="Helical" evidence="6">
    <location>
        <begin position="257"/>
        <end position="276"/>
    </location>
</feature>
<keyword evidence="4 6" id="KW-1133">Transmembrane helix</keyword>
<feature type="transmembrane region" description="Helical" evidence="6">
    <location>
        <begin position="226"/>
        <end position="245"/>
    </location>
</feature>
<feature type="transmembrane region" description="Helical" evidence="6">
    <location>
        <begin position="132"/>
        <end position="151"/>
    </location>
</feature>
<dbReference type="Pfam" id="PF00892">
    <property type="entry name" value="EamA"/>
    <property type="match status" value="2"/>
</dbReference>
<evidence type="ECO:0000313" key="9">
    <source>
        <dbReference type="Proteomes" id="UP001059950"/>
    </source>
</evidence>
<protein>
    <submittedName>
        <fullName evidence="8">DMT family transporter</fullName>
    </submittedName>
</protein>
<feature type="domain" description="EamA" evidence="7">
    <location>
        <begin position="21"/>
        <end position="149"/>
    </location>
</feature>
<evidence type="ECO:0000256" key="5">
    <source>
        <dbReference type="ARBA" id="ARBA00023136"/>
    </source>
</evidence>
<evidence type="ECO:0000256" key="4">
    <source>
        <dbReference type="ARBA" id="ARBA00022989"/>
    </source>
</evidence>
<feature type="transmembrane region" description="Helical" evidence="6">
    <location>
        <begin position="46"/>
        <end position="67"/>
    </location>
</feature>
<dbReference type="PANTHER" id="PTHR42920:SF5">
    <property type="entry name" value="EAMA DOMAIN-CONTAINING PROTEIN"/>
    <property type="match status" value="1"/>
</dbReference>
<dbReference type="InterPro" id="IPR037185">
    <property type="entry name" value="EmrE-like"/>
</dbReference>
<keyword evidence="2" id="KW-1003">Cell membrane</keyword>
<organism evidence="8 9">
    <name type="scientific">Amphritea atlantica</name>
    <dbReference type="NCBI Taxonomy" id="355243"/>
    <lineage>
        <taxon>Bacteria</taxon>
        <taxon>Pseudomonadati</taxon>
        <taxon>Pseudomonadota</taxon>
        <taxon>Gammaproteobacteria</taxon>
        <taxon>Oceanospirillales</taxon>
        <taxon>Oceanospirillaceae</taxon>
        <taxon>Amphritea</taxon>
    </lineage>
</organism>
<dbReference type="Gene3D" id="1.10.3730.20">
    <property type="match status" value="1"/>
</dbReference>
<name>A0ABY5H2D1_9GAMM</name>
<keyword evidence="5 6" id="KW-0472">Membrane</keyword>
<dbReference type="InterPro" id="IPR000620">
    <property type="entry name" value="EamA_dom"/>
</dbReference>
<evidence type="ECO:0000256" key="1">
    <source>
        <dbReference type="ARBA" id="ARBA00004651"/>
    </source>
</evidence>
<comment type="subcellular location">
    <subcellularLocation>
        <location evidence="1">Cell membrane</location>
        <topology evidence="1">Multi-pass membrane protein</topology>
    </subcellularLocation>
</comment>
<dbReference type="Proteomes" id="UP001059950">
    <property type="component" value="Chromosome"/>
</dbReference>
<feature type="transmembrane region" description="Helical" evidence="6">
    <location>
        <begin position="191"/>
        <end position="211"/>
    </location>
</feature>
<accession>A0ABY5H2D1</accession>
<dbReference type="InterPro" id="IPR051258">
    <property type="entry name" value="Diverse_Substrate_Transporter"/>
</dbReference>
<feature type="transmembrane region" description="Helical" evidence="6">
    <location>
        <begin position="282"/>
        <end position="300"/>
    </location>
</feature>
<feature type="domain" description="EamA" evidence="7">
    <location>
        <begin position="161"/>
        <end position="299"/>
    </location>
</feature>
<dbReference type="EMBL" id="CP073344">
    <property type="protein sequence ID" value="UTW05286.1"/>
    <property type="molecule type" value="Genomic_DNA"/>
</dbReference>